<dbReference type="eggNOG" id="ENOG5032ZR4">
    <property type="taxonomic scope" value="Bacteria"/>
</dbReference>
<dbReference type="STRING" id="293826.Amet_2487"/>
<evidence type="ECO:0000313" key="1">
    <source>
        <dbReference type="EMBL" id="ABR48640.1"/>
    </source>
</evidence>
<sequence length="88" mass="10236">MVKNYMEEVVNQEIMKILKNYPQQCQCVRCINDMKAITLNDLPPKYIATDQGEVYTKVSELSIQFATDVTRALIDAINRVGEYPRHRK</sequence>
<evidence type="ECO:0008006" key="3">
    <source>
        <dbReference type="Google" id="ProtNLM"/>
    </source>
</evidence>
<proteinExistence type="predicted"/>
<protein>
    <recommendedName>
        <fullName evidence="3">Late competence development protein ComFB</fullName>
    </recommendedName>
</protein>
<dbReference type="KEGG" id="amt:Amet_2487"/>
<organism evidence="1 2">
    <name type="scientific">Alkaliphilus metalliredigens (strain QYMF)</name>
    <dbReference type="NCBI Taxonomy" id="293826"/>
    <lineage>
        <taxon>Bacteria</taxon>
        <taxon>Bacillati</taxon>
        <taxon>Bacillota</taxon>
        <taxon>Clostridia</taxon>
        <taxon>Peptostreptococcales</taxon>
        <taxon>Natronincolaceae</taxon>
        <taxon>Alkaliphilus</taxon>
    </lineage>
</organism>
<gene>
    <name evidence="1" type="ordered locus">Amet_2487</name>
</gene>
<accession>A6TR22</accession>
<dbReference type="Proteomes" id="UP000001572">
    <property type="component" value="Chromosome"/>
</dbReference>
<dbReference type="Pfam" id="PF10719">
    <property type="entry name" value="ComFB"/>
    <property type="match status" value="1"/>
</dbReference>
<dbReference type="AlphaFoldDB" id="A6TR22"/>
<name>A6TR22_ALKMQ</name>
<dbReference type="RefSeq" id="WP_012063615.1">
    <property type="nucleotide sequence ID" value="NC_009633.1"/>
</dbReference>
<reference evidence="2" key="1">
    <citation type="journal article" date="2016" name="Genome Announc.">
        <title>Complete genome sequence of Alkaliphilus metalliredigens strain QYMF, an alkaliphilic and metal-reducing bacterium isolated from borax-contaminated leachate ponds.</title>
        <authorList>
            <person name="Hwang C."/>
            <person name="Copeland A."/>
            <person name="Lucas S."/>
            <person name="Lapidus A."/>
            <person name="Barry K."/>
            <person name="Detter J.C."/>
            <person name="Glavina Del Rio T."/>
            <person name="Hammon N."/>
            <person name="Israni S."/>
            <person name="Dalin E."/>
            <person name="Tice H."/>
            <person name="Pitluck S."/>
            <person name="Chertkov O."/>
            <person name="Brettin T."/>
            <person name="Bruce D."/>
            <person name="Han C."/>
            <person name="Schmutz J."/>
            <person name="Larimer F."/>
            <person name="Land M.L."/>
            <person name="Hauser L."/>
            <person name="Kyrpides N."/>
            <person name="Mikhailova N."/>
            <person name="Ye Q."/>
            <person name="Zhou J."/>
            <person name="Richardson P."/>
            <person name="Fields M.W."/>
        </authorList>
    </citation>
    <scope>NUCLEOTIDE SEQUENCE [LARGE SCALE GENOMIC DNA]</scope>
    <source>
        <strain evidence="2">QYMF</strain>
    </source>
</reference>
<evidence type="ECO:0000313" key="2">
    <source>
        <dbReference type="Proteomes" id="UP000001572"/>
    </source>
</evidence>
<dbReference type="InterPro" id="IPR019657">
    <property type="entry name" value="ComFB"/>
</dbReference>
<keyword evidence="2" id="KW-1185">Reference proteome</keyword>
<dbReference type="EMBL" id="CP000724">
    <property type="protein sequence ID" value="ABR48640.1"/>
    <property type="molecule type" value="Genomic_DNA"/>
</dbReference>
<dbReference type="OrthoDB" id="5616024at2"/>
<dbReference type="HOGENOM" id="CLU_170941_0_0_9"/>